<reference evidence="1" key="1">
    <citation type="submission" date="2022-05" db="EMBL/GenBank/DDBJ databases">
        <title>The Musa troglodytarum L. genome provides insights into the mechanism of non-climacteric behaviour and enrichment of carotenoids.</title>
        <authorList>
            <person name="Wang J."/>
        </authorList>
    </citation>
    <scope>NUCLEOTIDE SEQUENCE</scope>
    <source>
        <tissue evidence="1">Leaf</tissue>
    </source>
</reference>
<evidence type="ECO:0000313" key="2">
    <source>
        <dbReference type="Proteomes" id="UP001055439"/>
    </source>
</evidence>
<dbReference type="Proteomes" id="UP001055439">
    <property type="component" value="Chromosome 8"/>
</dbReference>
<organism evidence="1 2">
    <name type="scientific">Musa troglodytarum</name>
    <name type="common">fe'i banana</name>
    <dbReference type="NCBI Taxonomy" id="320322"/>
    <lineage>
        <taxon>Eukaryota</taxon>
        <taxon>Viridiplantae</taxon>
        <taxon>Streptophyta</taxon>
        <taxon>Embryophyta</taxon>
        <taxon>Tracheophyta</taxon>
        <taxon>Spermatophyta</taxon>
        <taxon>Magnoliopsida</taxon>
        <taxon>Liliopsida</taxon>
        <taxon>Zingiberales</taxon>
        <taxon>Musaceae</taxon>
        <taxon>Musa</taxon>
    </lineage>
</organism>
<sequence length="85" mass="9922">MVTIRHFFGISLTNLLNVDHWPLPNNQDRRISQILPGMLDLSRANSDSYGFHNQSMRYSRLAEASLPSQVLVKFTKMQWNMMLKN</sequence>
<keyword evidence="2" id="KW-1185">Reference proteome</keyword>
<gene>
    <name evidence="1" type="ORF">MUK42_17210</name>
</gene>
<name>A0A9E7HCC9_9LILI</name>
<protein>
    <submittedName>
        <fullName evidence="1">Uncharacterized protein</fullName>
    </submittedName>
</protein>
<dbReference type="AlphaFoldDB" id="A0A9E7HCC9"/>
<dbReference type="EMBL" id="CP097510">
    <property type="protein sequence ID" value="URE27243.1"/>
    <property type="molecule type" value="Genomic_DNA"/>
</dbReference>
<proteinExistence type="predicted"/>
<accession>A0A9E7HCC9</accession>
<evidence type="ECO:0000313" key="1">
    <source>
        <dbReference type="EMBL" id="URE27243.1"/>
    </source>
</evidence>